<keyword evidence="7 9" id="KW-1133">Transmembrane helix</keyword>
<dbReference type="InterPro" id="IPR010052">
    <property type="entry name" value="T2SS_protein-GspI"/>
</dbReference>
<keyword evidence="5" id="KW-0997">Cell inner membrane</keyword>
<proteinExistence type="inferred from homology"/>
<dbReference type="Proteomes" id="UP000198611">
    <property type="component" value="Unassembled WGS sequence"/>
</dbReference>
<evidence type="ECO:0000256" key="1">
    <source>
        <dbReference type="ARBA" id="ARBA00004377"/>
    </source>
</evidence>
<dbReference type="Pfam" id="PF07963">
    <property type="entry name" value="N_methyl"/>
    <property type="match status" value="1"/>
</dbReference>
<dbReference type="PANTHER" id="PTHR38779">
    <property type="entry name" value="TYPE II SECRETION SYSTEM PROTEIN I-RELATED"/>
    <property type="match status" value="1"/>
</dbReference>
<dbReference type="InterPro" id="IPR045584">
    <property type="entry name" value="Pilin-like"/>
</dbReference>
<keyword evidence="3" id="KW-1003">Cell membrane</keyword>
<protein>
    <submittedName>
        <fullName evidence="11">Type IV pilus assembly protein PilV</fullName>
    </submittedName>
</protein>
<dbReference type="RefSeq" id="WP_093427525.1">
    <property type="nucleotide sequence ID" value="NZ_FOMJ01000002.1"/>
</dbReference>
<dbReference type="GO" id="GO:0005886">
    <property type="term" value="C:plasma membrane"/>
    <property type="evidence" value="ECO:0007669"/>
    <property type="project" value="UniProtKB-SubCell"/>
</dbReference>
<evidence type="ECO:0000256" key="9">
    <source>
        <dbReference type="SAM" id="Phobius"/>
    </source>
</evidence>
<sequence>MPSTKHQPGYTLVEVMVAVAILGIGVVGLVGLQADSARYQNATYHQTLATLLARDLAERIRANADAAAGGAYVGTGTGSSPDCVSAACTPGQLAAFDLAAWRQRALDRLPSAWVDSSRNGDTYTVRIGWGSTSNADDCSPTTCVSLEVTP</sequence>
<dbReference type="PANTHER" id="PTHR38779:SF2">
    <property type="entry name" value="TYPE II SECRETION SYSTEM PROTEIN I-RELATED"/>
    <property type="match status" value="1"/>
</dbReference>
<name>A0A1I1PX73_9GAMM</name>
<dbReference type="AlphaFoldDB" id="A0A1I1PX73"/>
<keyword evidence="8 9" id="KW-0472">Membrane</keyword>
<organism evidence="11 12">
    <name type="scientific">Thiohalospira halophila DSM 15071</name>
    <dbReference type="NCBI Taxonomy" id="1123397"/>
    <lineage>
        <taxon>Bacteria</taxon>
        <taxon>Pseudomonadati</taxon>
        <taxon>Pseudomonadota</taxon>
        <taxon>Gammaproteobacteria</taxon>
        <taxon>Thiohalospirales</taxon>
        <taxon>Thiohalospiraceae</taxon>
        <taxon>Thiohalospira</taxon>
    </lineage>
</organism>
<evidence type="ECO:0000256" key="7">
    <source>
        <dbReference type="ARBA" id="ARBA00022989"/>
    </source>
</evidence>
<evidence type="ECO:0000256" key="5">
    <source>
        <dbReference type="ARBA" id="ARBA00022519"/>
    </source>
</evidence>
<evidence type="ECO:0000256" key="4">
    <source>
        <dbReference type="ARBA" id="ARBA00022481"/>
    </source>
</evidence>
<dbReference type="InterPro" id="IPR013362">
    <property type="entry name" value="Pilus_4_PilV"/>
</dbReference>
<reference evidence="11 12" key="1">
    <citation type="submission" date="2016-10" db="EMBL/GenBank/DDBJ databases">
        <authorList>
            <person name="de Groot N.N."/>
        </authorList>
    </citation>
    <scope>NUCLEOTIDE SEQUENCE [LARGE SCALE GENOMIC DNA]</scope>
    <source>
        <strain evidence="11 12">HL3</strain>
    </source>
</reference>
<feature type="transmembrane region" description="Helical" evidence="9">
    <location>
        <begin position="12"/>
        <end position="32"/>
    </location>
</feature>
<dbReference type="Pfam" id="PF22150">
    <property type="entry name" value="Tt1218-like"/>
    <property type="match status" value="1"/>
</dbReference>
<dbReference type="GO" id="GO:0015627">
    <property type="term" value="C:type II protein secretion system complex"/>
    <property type="evidence" value="ECO:0007669"/>
    <property type="project" value="InterPro"/>
</dbReference>
<evidence type="ECO:0000256" key="8">
    <source>
        <dbReference type="ARBA" id="ARBA00023136"/>
    </source>
</evidence>
<gene>
    <name evidence="11" type="ORF">SAMN05660831_00850</name>
</gene>
<dbReference type="STRING" id="1123397.SAMN05660831_00850"/>
<dbReference type="EMBL" id="FOMJ01000002">
    <property type="protein sequence ID" value="SFD14496.1"/>
    <property type="molecule type" value="Genomic_DNA"/>
</dbReference>
<evidence type="ECO:0000313" key="12">
    <source>
        <dbReference type="Proteomes" id="UP000198611"/>
    </source>
</evidence>
<keyword evidence="6 9" id="KW-0812">Transmembrane</keyword>
<dbReference type="GO" id="GO:0015628">
    <property type="term" value="P:protein secretion by the type II secretion system"/>
    <property type="evidence" value="ECO:0007669"/>
    <property type="project" value="InterPro"/>
</dbReference>
<keyword evidence="12" id="KW-1185">Reference proteome</keyword>
<evidence type="ECO:0000313" key="11">
    <source>
        <dbReference type="EMBL" id="SFD14496.1"/>
    </source>
</evidence>
<evidence type="ECO:0000256" key="6">
    <source>
        <dbReference type="ARBA" id="ARBA00022692"/>
    </source>
</evidence>
<comment type="subcellular location">
    <subcellularLocation>
        <location evidence="1">Cell inner membrane</location>
        <topology evidence="1">Single-pass membrane protein</topology>
    </subcellularLocation>
</comment>
<evidence type="ECO:0000256" key="3">
    <source>
        <dbReference type="ARBA" id="ARBA00022475"/>
    </source>
</evidence>
<comment type="similarity">
    <text evidence="2">Belongs to the GSP I family.</text>
</comment>
<dbReference type="OrthoDB" id="8547299at2"/>
<dbReference type="InterPro" id="IPR012902">
    <property type="entry name" value="N_methyl_site"/>
</dbReference>
<feature type="domain" description="Type IV pilin Tt1218-like" evidence="10">
    <location>
        <begin position="32"/>
        <end position="98"/>
    </location>
</feature>
<dbReference type="NCBIfam" id="TIGR02532">
    <property type="entry name" value="IV_pilin_GFxxxE"/>
    <property type="match status" value="1"/>
</dbReference>
<dbReference type="SUPFAM" id="SSF54523">
    <property type="entry name" value="Pili subunits"/>
    <property type="match status" value="1"/>
</dbReference>
<dbReference type="NCBIfam" id="TIGR02523">
    <property type="entry name" value="type_IV_pilV"/>
    <property type="match status" value="1"/>
</dbReference>
<evidence type="ECO:0000256" key="2">
    <source>
        <dbReference type="ARBA" id="ARBA00008358"/>
    </source>
</evidence>
<evidence type="ECO:0000259" key="10">
    <source>
        <dbReference type="Pfam" id="PF22150"/>
    </source>
</evidence>
<keyword evidence="4" id="KW-0488">Methylation</keyword>
<dbReference type="InterPro" id="IPR054402">
    <property type="entry name" value="Tt1218-like_dom"/>
</dbReference>
<accession>A0A1I1PX73</accession>